<dbReference type="InterPro" id="IPR025662">
    <property type="entry name" value="Sigma_54_int_dom_ATP-bd_1"/>
</dbReference>
<name>A0A814D5T6_ADIRI</name>
<evidence type="ECO:0000256" key="1">
    <source>
        <dbReference type="RuleBase" id="RU004560"/>
    </source>
</evidence>
<comment type="caution">
    <text evidence="3">The sequence shown here is derived from an EMBL/GenBank/DDBJ whole genome shotgun (WGS) entry which is preliminary data.</text>
</comment>
<reference evidence="3" key="1">
    <citation type="submission" date="2021-02" db="EMBL/GenBank/DDBJ databases">
        <authorList>
            <person name="Nowell W R."/>
        </authorList>
    </citation>
    <scope>NUCLEOTIDE SEQUENCE</scope>
</reference>
<dbReference type="GO" id="GO:0005525">
    <property type="term" value="F:GTP binding"/>
    <property type="evidence" value="ECO:0007669"/>
    <property type="project" value="UniProtKB-KW"/>
</dbReference>
<sequence>MSSFRPFQWTYPQKTGSGFTIIPNRTMINNDIEQYFQQLASRLKSFDIIINHNLPFLLHGHLKEWIHKVHKLQLHVIHRCINSIEWFLKTITDSSNGSLNERQKRDIQFELNGMINDLTEILEGLQTKARFINDLVGQNFGYSNAGQYNFSITDDIQILKRMLIKDPNIDRVLCSNDLLNSNNPSQLKILLHELVEERKTNPNLRLVYADFSTSPFKLHNFIVLPFVPSSLSTNDDIMNVLLIGESGVGKSTFINALVNYFTFETIERAQANKPIVLIPGEDSPNSCKSYVFNFGAKDRRRLRIIDTPDFGNTRDMQHILEYIHDLTHLNAICFLLKPNMTRMADLVSTCLNQFFELLGSKFSRNVIFCFTNARPTFYTPGESAPSLKDIPFNKENTFCFDNESFPYLVALHNKIQFTEEQKREYETSWSKSVQESQRFLTYIRTQLSSYPLDDNSQSIPHASIKINRMIRPMLEAIRNLLRNRILLAANTSTKLIKLCPRAIQRQRAFCTSCVRDAFHLGHFWVLPDDAHEFRNQCLTCSCTPSQHISIDYILGYDTISASPNDQIPKIDNLIQELCSISVQFAGFLRKHKDDQFLLGLKQLIAEEQQICSDHRESNNYNLQLVRELQILLTSYDEQMTKLQSTQQSPDLQFIYGQIQTVEQVSIIQEQLAVIHRHRRLLQHACDEFEIQRDSIHRKVFSSSESR</sequence>
<dbReference type="InterPro" id="IPR030379">
    <property type="entry name" value="G_SEPTIN_dom"/>
</dbReference>
<organism evidence="3 4">
    <name type="scientific">Adineta ricciae</name>
    <name type="common">Rotifer</name>
    <dbReference type="NCBI Taxonomy" id="249248"/>
    <lineage>
        <taxon>Eukaryota</taxon>
        <taxon>Metazoa</taxon>
        <taxon>Spiralia</taxon>
        <taxon>Gnathifera</taxon>
        <taxon>Rotifera</taxon>
        <taxon>Eurotatoria</taxon>
        <taxon>Bdelloidea</taxon>
        <taxon>Adinetida</taxon>
        <taxon>Adinetidae</taxon>
        <taxon>Adineta</taxon>
    </lineage>
</organism>
<dbReference type="PROSITE" id="PS00675">
    <property type="entry name" value="SIGMA54_INTERACT_1"/>
    <property type="match status" value="1"/>
</dbReference>
<protein>
    <recommendedName>
        <fullName evidence="2">Septin-type G domain-containing protein</fullName>
    </recommendedName>
</protein>
<dbReference type="EMBL" id="CAJNOR010000574">
    <property type="protein sequence ID" value="CAF0951423.1"/>
    <property type="molecule type" value="Genomic_DNA"/>
</dbReference>
<keyword evidence="1" id="KW-0547">Nucleotide-binding</keyword>
<gene>
    <name evidence="3" type="ORF">XAT740_LOCUS10684</name>
</gene>
<evidence type="ECO:0000313" key="4">
    <source>
        <dbReference type="Proteomes" id="UP000663828"/>
    </source>
</evidence>
<dbReference type="InterPro" id="IPR027417">
    <property type="entry name" value="P-loop_NTPase"/>
</dbReference>
<accession>A0A814D5T6</accession>
<dbReference type="PANTHER" id="PTHR32046:SF11">
    <property type="entry name" value="IMMUNE-ASSOCIATED NUCLEOTIDE-BINDING PROTEIN 10-LIKE"/>
    <property type="match status" value="1"/>
</dbReference>
<dbReference type="PANTHER" id="PTHR32046">
    <property type="entry name" value="G DOMAIN-CONTAINING PROTEIN"/>
    <property type="match status" value="1"/>
</dbReference>
<evidence type="ECO:0000259" key="2">
    <source>
        <dbReference type="Pfam" id="PF00735"/>
    </source>
</evidence>
<dbReference type="Pfam" id="PF00735">
    <property type="entry name" value="Septin"/>
    <property type="match status" value="1"/>
</dbReference>
<dbReference type="Gene3D" id="3.40.50.300">
    <property type="entry name" value="P-loop containing nucleotide triphosphate hydrolases"/>
    <property type="match status" value="1"/>
</dbReference>
<keyword evidence="1" id="KW-0342">GTP-binding</keyword>
<dbReference type="SUPFAM" id="SSF52540">
    <property type="entry name" value="P-loop containing nucleoside triphosphate hydrolases"/>
    <property type="match status" value="2"/>
</dbReference>
<evidence type="ECO:0000313" key="3">
    <source>
        <dbReference type="EMBL" id="CAF0951423.1"/>
    </source>
</evidence>
<feature type="domain" description="Septin-type G" evidence="2">
    <location>
        <begin position="238"/>
        <end position="324"/>
    </location>
</feature>
<dbReference type="AlphaFoldDB" id="A0A814D5T6"/>
<keyword evidence="4" id="KW-1185">Reference proteome</keyword>
<comment type="similarity">
    <text evidence="1">Belongs to the TRAFAC class TrmE-Era-EngA-EngB-Septin-like GTPase superfamily. Septin GTPase family.</text>
</comment>
<dbReference type="Proteomes" id="UP000663828">
    <property type="component" value="Unassembled WGS sequence"/>
</dbReference>
<proteinExistence type="inferred from homology"/>